<organism evidence="2 3">
    <name type="scientific">Leptomonas seymouri</name>
    <dbReference type="NCBI Taxonomy" id="5684"/>
    <lineage>
        <taxon>Eukaryota</taxon>
        <taxon>Discoba</taxon>
        <taxon>Euglenozoa</taxon>
        <taxon>Kinetoplastea</taxon>
        <taxon>Metakinetoplastina</taxon>
        <taxon>Trypanosomatida</taxon>
        <taxon>Trypanosomatidae</taxon>
        <taxon>Leishmaniinae</taxon>
        <taxon>Leptomonas</taxon>
    </lineage>
</organism>
<comment type="caution">
    <text evidence="2">The sequence shown here is derived from an EMBL/GenBank/DDBJ whole genome shotgun (WGS) entry which is preliminary data.</text>
</comment>
<dbReference type="EMBL" id="LJSK01000056">
    <property type="protein sequence ID" value="KPI88267.1"/>
    <property type="molecule type" value="Genomic_DNA"/>
</dbReference>
<dbReference type="PANTHER" id="PTHR19336:SF9">
    <property type="entry name" value="SPINDLE POLE BODY PROTEIN PPC89"/>
    <property type="match status" value="1"/>
</dbReference>
<feature type="region of interest" description="Disordered" evidence="1">
    <location>
        <begin position="193"/>
        <end position="229"/>
    </location>
</feature>
<dbReference type="Proteomes" id="UP000038009">
    <property type="component" value="Unassembled WGS sequence"/>
</dbReference>
<sequence>MSVNQSAESTTSSLQRSGLSITVGDTKSIVLALQALQGKIRSLEQDRDYHQDQYEVSLQAHERYKLDMERQMEQERAAHRKREADLLELLRKAREERAELEAALNGNKEDLGGFRKELEEMIASEKELALQRESKLNKEVTKLRDDIKEEQTRRAALLVTIDKLKAEREAALSTNEQLRIAMDDLLIRFERLQRQQRQRRAPSSEPARRTMSRGGGPAVPPVTVRGGAGRGRAVNVSAVSCRSTRPRVVGSAQHHNYEDPTCSSMLRDVRVIPDELTPCIYPSFSSSLQQQQQQNDDVEARMVDRHASYRSGRESARYGGGRSPGRRGVSAHSSHQHTSPAVVRTSSRSRSTGAQRAAPSSTGAMGQALPSSALGTTAVNEVESQLQSELEELQHQYEDTVTRGSSEEIPTEVLAAALHRISSLIDHKKEQVKLLREARRELEDAVGGTGVPRSPGNGNGVVGKDKSTRRTMLVNELRSLLAEASS</sequence>
<feature type="compositionally biased region" description="Low complexity" evidence="1">
    <location>
        <begin position="341"/>
        <end position="358"/>
    </location>
</feature>
<feature type="region of interest" description="Disordered" evidence="1">
    <location>
        <begin position="444"/>
        <end position="465"/>
    </location>
</feature>
<name>A0A0N0P7F5_LEPSE</name>
<evidence type="ECO:0000256" key="1">
    <source>
        <dbReference type="SAM" id="MobiDB-lite"/>
    </source>
</evidence>
<reference evidence="2 3" key="1">
    <citation type="journal article" date="2015" name="PLoS Pathog.">
        <title>Leptomonas seymouri: Adaptations to the Dixenous Life Cycle Analyzed by Genome Sequencing, Transcriptome Profiling and Co-infection with Leishmania donovani.</title>
        <authorList>
            <person name="Kraeva N."/>
            <person name="Butenko A."/>
            <person name="Hlavacova J."/>
            <person name="Kostygov A."/>
            <person name="Myskova J."/>
            <person name="Grybchuk D."/>
            <person name="Lestinova T."/>
            <person name="Votypka J."/>
            <person name="Volf P."/>
            <person name="Opperdoes F."/>
            <person name="Flegontov P."/>
            <person name="Lukes J."/>
            <person name="Yurchenko V."/>
        </authorList>
    </citation>
    <scope>NUCLEOTIDE SEQUENCE [LARGE SCALE GENOMIC DNA]</scope>
    <source>
        <strain evidence="2 3">ATCC 30220</strain>
    </source>
</reference>
<gene>
    <name evidence="2" type="ORF">ABL78_2629</name>
</gene>
<evidence type="ECO:0000313" key="3">
    <source>
        <dbReference type="Proteomes" id="UP000038009"/>
    </source>
</evidence>
<dbReference type="PANTHER" id="PTHR19336">
    <property type="entry name" value="UNCHARACTERIZED DUF1167"/>
    <property type="match status" value="1"/>
</dbReference>
<evidence type="ECO:0000313" key="2">
    <source>
        <dbReference type="EMBL" id="KPI88267.1"/>
    </source>
</evidence>
<feature type="compositionally biased region" description="Polar residues" evidence="1">
    <location>
        <begin position="359"/>
        <end position="369"/>
    </location>
</feature>
<dbReference type="GO" id="GO:0008017">
    <property type="term" value="F:microtubule binding"/>
    <property type="evidence" value="ECO:0007669"/>
    <property type="project" value="TreeGrafter"/>
</dbReference>
<proteinExistence type="predicted"/>
<dbReference type="OrthoDB" id="265288at2759"/>
<keyword evidence="3" id="KW-1185">Reference proteome</keyword>
<dbReference type="AlphaFoldDB" id="A0A0N0P7F5"/>
<dbReference type="VEuPathDB" id="TriTrypDB:Lsey_0056_0060"/>
<feature type="compositionally biased region" description="Basic and acidic residues" evidence="1">
    <location>
        <begin position="306"/>
        <end position="316"/>
    </location>
</feature>
<feature type="region of interest" description="Disordered" evidence="1">
    <location>
        <begin position="306"/>
        <end position="369"/>
    </location>
</feature>
<protein>
    <submittedName>
        <fullName evidence="2">Uncharacterized protein</fullName>
    </submittedName>
</protein>
<dbReference type="OMA" id="DRDFHQD"/>
<dbReference type="InterPro" id="IPR051756">
    <property type="entry name" value="Centrosomal_MT-associated"/>
</dbReference>
<accession>A0A0N0P7F5</accession>